<accession>A0AAN0J877</accession>
<comment type="function">
    <text evidence="1">Catalyzes the intermembrane transfer of phosphatidylglycerol and phosphatidylinositol.</text>
</comment>
<keyword evidence="10" id="KW-1185">Reference proteome</keyword>
<dbReference type="PANTHER" id="PTHR11306:SF0">
    <property type="entry name" value="PHOSPHATIDYLGLYCEROL_PHOSPHATIDYLINOSITOL TRANSFER PROTEIN"/>
    <property type="match status" value="1"/>
</dbReference>
<evidence type="ECO:0000313" key="9">
    <source>
        <dbReference type="EnsemblMetazoa" id="XP_019853219.1"/>
    </source>
</evidence>
<feature type="chain" id="PRO_5043042702" description="MD-2-related lipid-recognition domain-containing protein" evidence="7">
    <location>
        <begin position="22"/>
        <end position="170"/>
    </location>
</feature>
<protein>
    <recommendedName>
        <fullName evidence="8">MD-2-related lipid-recognition domain-containing protein</fullName>
    </recommendedName>
</protein>
<dbReference type="GO" id="GO:0032934">
    <property type="term" value="F:sterol binding"/>
    <property type="evidence" value="ECO:0007669"/>
    <property type="project" value="InterPro"/>
</dbReference>
<reference evidence="9" key="2">
    <citation type="submission" date="2024-06" db="UniProtKB">
        <authorList>
            <consortium name="EnsemblMetazoa"/>
        </authorList>
    </citation>
    <scope>IDENTIFICATION</scope>
</reference>
<evidence type="ECO:0000313" key="10">
    <source>
        <dbReference type="Proteomes" id="UP000007879"/>
    </source>
</evidence>
<dbReference type="SUPFAM" id="SSF81296">
    <property type="entry name" value="E set domains"/>
    <property type="match status" value="1"/>
</dbReference>
<evidence type="ECO:0000256" key="7">
    <source>
        <dbReference type="SAM" id="SignalP"/>
    </source>
</evidence>
<dbReference type="InterPro" id="IPR003172">
    <property type="entry name" value="ML_dom"/>
</dbReference>
<evidence type="ECO:0000256" key="3">
    <source>
        <dbReference type="ARBA" id="ARBA00011245"/>
    </source>
</evidence>
<dbReference type="GO" id="GO:0015918">
    <property type="term" value="P:sterol transport"/>
    <property type="evidence" value="ECO:0007669"/>
    <property type="project" value="InterPro"/>
</dbReference>
<evidence type="ECO:0000256" key="5">
    <source>
        <dbReference type="ARBA" id="ARBA00022729"/>
    </source>
</evidence>
<proteinExistence type="inferred from homology"/>
<name>A0AAN0J877_AMPQE</name>
<evidence type="ECO:0000256" key="4">
    <source>
        <dbReference type="ARBA" id="ARBA00022448"/>
    </source>
</evidence>
<dbReference type="PANTHER" id="PTHR11306">
    <property type="entry name" value="NIEMANN PICK TYPE C2 PROTEIN NPC2-RELATED"/>
    <property type="match status" value="1"/>
</dbReference>
<dbReference type="AlphaFoldDB" id="A0AAN0J877"/>
<evidence type="ECO:0000256" key="6">
    <source>
        <dbReference type="ARBA" id="ARBA00023055"/>
    </source>
</evidence>
<evidence type="ECO:0000259" key="8">
    <source>
        <dbReference type="SMART" id="SM00737"/>
    </source>
</evidence>
<organism evidence="9 10">
    <name type="scientific">Amphimedon queenslandica</name>
    <name type="common">Sponge</name>
    <dbReference type="NCBI Taxonomy" id="400682"/>
    <lineage>
        <taxon>Eukaryota</taxon>
        <taxon>Metazoa</taxon>
        <taxon>Porifera</taxon>
        <taxon>Demospongiae</taxon>
        <taxon>Heteroscleromorpha</taxon>
        <taxon>Haplosclerida</taxon>
        <taxon>Niphatidae</taxon>
        <taxon>Amphimedon</taxon>
    </lineage>
</organism>
<feature type="signal peptide" evidence="7">
    <location>
        <begin position="1"/>
        <end position="21"/>
    </location>
</feature>
<dbReference type="KEGG" id="aqu:109582747"/>
<dbReference type="InterPro" id="IPR039670">
    <property type="entry name" value="NPC2-like"/>
</dbReference>
<dbReference type="Proteomes" id="UP000007879">
    <property type="component" value="Unassembled WGS sequence"/>
</dbReference>
<dbReference type="InterPro" id="IPR036846">
    <property type="entry name" value="GM2-AP_sf"/>
</dbReference>
<dbReference type="GeneID" id="109582747"/>
<sequence length="170" mass="19546">MTTKMNYHILLFLALAVFVVSENQCKESRSDSGKEYNFTSCDAETHKHLQLSQLNISPYPIIRGKCLHVKGLLHASSKIDWAIIKFKAVYKLHKGPIQLNITIIDEQLNFCDFCVEAIQHYCPVLPGVYHINEPVVIPSIFWTGEYEMRVSIFNDKNDKLFCGKAFLHIK</sequence>
<dbReference type="EnsemblMetazoa" id="XM_019997660.1">
    <property type="protein sequence ID" value="XP_019853219.1"/>
    <property type="gene ID" value="LOC109582747"/>
</dbReference>
<dbReference type="InterPro" id="IPR014756">
    <property type="entry name" value="Ig_E-set"/>
</dbReference>
<reference evidence="10" key="1">
    <citation type="journal article" date="2010" name="Nature">
        <title>The Amphimedon queenslandica genome and the evolution of animal complexity.</title>
        <authorList>
            <person name="Srivastava M."/>
            <person name="Simakov O."/>
            <person name="Chapman J."/>
            <person name="Fahey B."/>
            <person name="Gauthier M.E."/>
            <person name="Mitros T."/>
            <person name="Richards G.S."/>
            <person name="Conaco C."/>
            <person name="Dacre M."/>
            <person name="Hellsten U."/>
            <person name="Larroux C."/>
            <person name="Putnam N.H."/>
            <person name="Stanke M."/>
            <person name="Adamska M."/>
            <person name="Darling A."/>
            <person name="Degnan S.M."/>
            <person name="Oakley T.H."/>
            <person name="Plachetzki D.C."/>
            <person name="Zhai Y."/>
            <person name="Adamski M."/>
            <person name="Calcino A."/>
            <person name="Cummins S.F."/>
            <person name="Goodstein D.M."/>
            <person name="Harris C."/>
            <person name="Jackson D.J."/>
            <person name="Leys S.P."/>
            <person name="Shu S."/>
            <person name="Woodcroft B.J."/>
            <person name="Vervoort M."/>
            <person name="Kosik K.S."/>
            <person name="Manning G."/>
            <person name="Degnan B.M."/>
            <person name="Rokhsar D.S."/>
        </authorList>
    </citation>
    <scope>NUCLEOTIDE SEQUENCE [LARGE SCALE GENOMIC DNA]</scope>
</reference>
<comment type="subunit">
    <text evidence="3">Monomer.</text>
</comment>
<evidence type="ECO:0000256" key="1">
    <source>
        <dbReference type="ARBA" id="ARBA00002053"/>
    </source>
</evidence>
<keyword evidence="5 7" id="KW-0732">Signal</keyword>
<evidence type="ECO:0000256" key="2">
    <source>
        <dbReference type="ARBA" id="ARBA00006370"/>
    </source>
</evidence>
<dbReference type="Gene3D" id="2.70.220.10">
    <property type="entry name" value="Ganglioside GM2 activator"/>
    <property type="match status" value="1"/>
</dbReference>
<comment type="similarity">
    <text evidence="2">Belongs to the NPC2 family.</text>
</comment>
<dbReference type="Pfam" id="PF02221">
    <property type="entry name" value="E1_DerP2_DerF2"/>
    <property type="match status" value="1"/>
</dbReference>
<keyword evidence="6" id="KW-0445">Lipid transport</keyword>
<dbReference type="SMART" id="SM00737">
    <property type="entry name" value="ML"/>
    <property type="match status" value="1"/>
</dbReference>
<keyword evidence="4" id="KW-0813">Transport</keyword>
<dbReference type="RefSeq" id="XP_019853219.1">
    <property type="nucleotide sequence ID" value="XM_019997660.1"/>
</dbReference>
<feature type="domain" description="MD-2-related lipid-recognition" evidence="8">
    <location>
        <begin position="38"/>
        <end position="167"/>
    </location>
</feature>